<keyword evidence="2" id="KW-1133">Transmembrane helix</keyword>
<feature type="transmembrane region" description="Helical" evidence="2">
    <location>
        <begin position="665"/>
        <end position="684"/>
    </location>
</feature>
<dbReference type="InterPro" id="IPR042099">
    <property type="entry name" value="ANL_N_sf"/>
</dbReference>
<feature type="transmembrane region" description="Helical" evidence="2">
    <location>
        <begin position="567"/>
        <end position="600"/>
    </location>
</feature>
<dbReference type="SUPFAM" id="SSF56801">
    <property type="entry name" value="Acetyl-CoA synthetase-like"/>
    <property type="match status" value="1"/>
</dbReference>
<dbReference type="EMBL" id="SDKM01000018">
    <property type="protein sequence ID" value="RYP85237.1"/>
    <property type="molecule type" value="Genomic_DNA"/>
</dbReference>
<accession>A0A4Q4ZB95</accession>
<feature type="domain" description="AMP-dependent synthetase/ligase" evidence="3">
    <location>
        <begin position="133"/>
        <end position="353"/>
    </location>
</feature>
<dbReference type="InterPro" id="IPR000873">
    <property type="entry name" value="AMP-dep_synth/lig_dom"/>
</dbReference>
<dbReference type="Proteomes" id="UP000295198">
    <property type="component" value="Unassembled WGS sequence"/>
</dbReference>
<sequence length="849" mass="90376">MPRPLSLTARPGLRTSLPPAGDRTRLAGRVAGHLAGFGDRVALVGSGAGPGLSYSALAGRVRDAAARLGTTRRLVLVEGANHADALVAYLGALEAGCPVLLTAPGAAPALAAAYDPDVSWSLEAGLAEHRDAPATDLHPDLALLLSTSGTTGSPKLVRLSHANLLANARAIVDYLAITVDDVAPTVLPMHYCYGLSVVHSHLLAGGRLLLTEASVVEDGFWEQAREQRITSMAGVPYTFELLDRVGFGSLDLPHLRYVTQAGGRLAPDDVRRHARLGRERGWELYVMYGQTEATARMAFLPPLLAEDAPETIGIPVPGGSFTVEPLPERPLAGPSEPEVGELVYHGPNVMLGYAESPADLALGRTVTALRTGDVGRQREDGLFEIVGRRSRVAKVFGLRVDLDHVETRLAARGVVAAAADGGDRLVLAVCRGAKPVDASAVAAVVEAETGLPPSGVRLVTPDELPRLPTGKTDYRAVRALADAPEPVRSADPAGVDVVGLVGGLLRHPDATADDTFVGLGGDSLSYVEVSLSLEAVLGTLPSDWPTRPLGTLTGAGPRRGRRVEGSVLLRALGIVAIVGTHANLFTLAGGAHVLLAVLGFNFARFHLRTERRQRTRHVLRAAARIAVPSIAVIGLVSLWTPGLGWRQALLLNGLVGPDSWAEPAWHYWFIETALVLMLAAAALLAVPRVDGWARRAPFWLPFALCVAGLLTRYELVEPFDGDNRHRAHVVLWLFALGWAAAEATRRRHRLLLSLVAAATVPGFFEDPAREGMVVAGLLVLVWMPAVRLPALAARTVGVLAAASMWIYLLHWQVYPYFEYSHPWLATLLGLGIGVVGWHLAEGLRARLAR</sequence>
<evidence type="ECO:0000259" key="3">
    <source>
        <dbReference type="Pfam" id="PF00501"/>
    </source>
</evidence>
<dbReference type="Pfam" id="PF01757">
    <property type="entry name" value="Acyl_transf_3"/>
    <property type="match status" value="1"/>
</dbReference>
<reference evidence="5 6" key="1">
    <citation type="submission" date="2019-01" db="EMBL/GenBank/DDBJ databases">
        <title>Nocardioides guangzhouensis sp. nov., an actinobacterium isolated from soil.</title>
        <authorList>
            <person name="Fu Y."/>
            <person name="Cai Y."/>
            <person name="Lin Z."/>
            <person name="Chen P."/>
        </authorList>
    </citation>
    <scope>NUCLEOTIDE SEQUENCE [LARGE SCALE GENOMIC DNA]</scope>
    <source>
        <strain evidence="5 6">130</strain>
    </source>
</reference>
<feature type="transmembrane region" description="Helical" evidence="2">
    <location>
        <begin position="820"/>
        <end position="840"/>
    </location>
</feature>
<feature type="region of interest" description="Disordered" evidence="1">
    <location>
        <begin position="1"/>
        <end position="22"/>
    </location>
</feature>
<dbReference type="PANTHER" id="PTHR43767">
    <property type="entry name" value="LONG-CHAIN-FATTY-ACID--COA LIGASE"/>
    <property type="match status" value="1"/>
</dbReference>
<evidence type="ECO:0000256" key="2">
    <source>
        <dbReference type="SAM" id="Phobius"/>
    </source>
</evidence>
<dbReference type="AlphaFoldDB" id="A0A4Q4ZB95"/>
<evidence type="ECO:0000256" key="1">
    <source>
        <dbReference type="SAM" id="MobiDB-lite"/>
    </source>
</evidence>
<dbReference type="RefSeq" id="WP_134718079.1">
    <property type="nucleotide sequence ID" value="NZ_SDKM01000018.1"/>
</dbReference>
<keyword evidence="2" id="KW-0472">Membrane</keyword>
<dbReference type="OrthoDB" id="8445630at2"/>
<dbReference type="InterPro" id="IPR050237">
    <property type="entry name" value="ATP-dep_AMP-bd_enzyme"/>
</dbReference>
<comment type="caution">
    <text evidence="5">The sequence shown here is derived from an EMBL/GenBank/DDBJ whole genome shotgun (WGS) entry which is preliminary data.</text>
</comment>
<evidence type="ECO:0000259" key="4">
    <source>
        <dbReference type="Pfam" id="PF01757"/>
    </source>
</evidence>
<feature type="domain" description="Acyltransferase 3" evidence="4">
    <location>
        <begin position="568"/>
        <end position="819"/>
    </location>
</feature>
<proteinExistence type="predicted"/>
<gene>
    <name evidence="5" type="ORF">EKO23_13360</name>
</gene>
<organism evidence="5 6">
    <name type="scientific">Nocardioides guangzhouensis</name>
    <dbReference type="NCBI Taxonomy" id="2497878"/>
    <lineage>
        <taxon>Bacteria</taxon>
        <taxon>Bacillati</taxon>
        <taxon>Actinomycetota</taxon>
        <taxon>Actinomycetes</taxon>
        <taxon>Propionibacteriales</taxon>
        <taxon>Nocardioidaceae</taxon>
        <taxon>Nocardioides</taxon>
    </lineage>
</organism>
<evidence type="ECO:0000313" key="6">
    <source>
        <dbReference type="Proteomes" id="UP000295198"/>
    </source>
</evidence>
<dbReference type="InterPro" id="IPR036736">
    <property type="entry name" value="ACP-like_sf"/>
</dbReference>
<dbReference type="InterPro" id="IPR002656">
    <property type="entry name" value="Acyl_transf_3_dom"/>
</dbReference>
<dbReference type="PANTHER" id="PTHR43767:SF10">
    <property type="entry name" value="SURFACTIN SYNTHASE SUBUNIT 1"/>
    <property type="match status" value="1"/>
</dbReference>
<dbReference type="GO" id="GO:0016747">
    <property type="term" value="F:acyltransferase activity, transferring groups other than amino-acyl groups"/>
    <property type="evidence" value="ECO:0007669"/>
    <property type="project" value="InterPro"/>
</dbReference>
<dbReference type="Pfam" id="PF00501">
    <property type="entry name" value="AMP-binding"/>
    <property type="match status" value="1"/>
</dbReference>
<feature type="transmembrane region" description="Helical" evidence="2">
    <location>
        <begin position="795"/>
        <end position="814"/>
    </location>
</feature>
<protein>
    <submittedName>
        <fullName evidence="5">AMP-dependent synthetase</fullName>
    </submittedName>
</protein>
<name>A0A4Q4ZB95_9ACTN</name>
<keyword evidence="2" id="KW-0812">Transmembrane</keyword>
<dbReference type="SUPFAM" id="SSF47336">
    <property type="entry name" value="ACP-like"/>
    <property type="match status" value="1"/>
</dbReference>
<keyword evidence="6" id="KW-1185">Reference proteome</keyword>
<evidence type="ECO:0000313" key="5">
    <source>
        <dbReference type="EMBL" id="RYP85237.1"/>
    </source>
</evidence>
<feature type="transmembrane region" description="Helical" evidence="2">
    <location>
        <begin position="621"/>
        <end position="645"/>
    </location>
</feature>
<dbReference type="Gene3D" id="3.40.50.12780">
    <property type="entry name" value="N-terminal domain of ligase-like"/>
    <property type="match status" value="1"/>
</dbReference>